<dbReference type="Proteomes" id="UP000053825">
    <property type="component" value="Unassembled WGS sequence"/>
</dbReference>
<proteinExistence type="predicted"/>
<evidence type="ECO:0000313" key="1">
    <source>
        <dbReference type="EMBL" id="KOC59599.1"/>
    </source>
</evidence>
<dbReference type="AlphaFoldDB" id="A0A0L7QM07"/>
<sequence>REGGNEQRAYSRVRSHHSVTIGWSMERPVGPTLVFLRHTTCRAFILLALRDSYSLSLSLSLSLM</sequence>
<feature type="non-terminal residue" evidence="1">
    <location>
        <position position="1"/>
    </location>
</feature>
<accession>A0A0L7QM07</accession>
<reference evidence="1 2" key="1">
    <citation type="submission" date="2015-07" db="EMBL/GenBank/DDBJ databases">
        <title>The genome of Habropoda laboriosa.</title>
        <authorList>
            <person name="Pan H."/>
            <person name="Kapheim K."/>
        </authorList>
    </citation>
    <scope>NUCLEOTIDE SEQUENCE [LARGE SCALE GENOMIC DNA]</scope>
    <source>
        <strain evidence="1">0110345459</strain>
    </source>
</reference>
<gene>
    <name evidence="1" type="ORF">WH47_11341</name>
</gene>
<name>A0A0L7QM07_9HYME</name>
<keyword evidence="2" id="KW-1185">Reference proteome</keyword>
<dbReference type="EMBL" id="KQ414905">
    <property type="protein sequence ID" value="KOC59599.1"/>
    <property type="molecule type" value="Genomic_DNA"/>
</dbReference>
<organism evidence="1 2">
    <name type="scientific">Habropoda laboriosa</name>
    <dbReference type="NCBI Taxonomy" id="597456"/>
    <lineage>
        <taxon>Eukaryota</taxon>
        <taxon>Metazoa</taxon>
        <taxon>Ecdysozoa</taxon>
        <taxon>Arthropoda</taxon>
        <taxon>Hexapoda</taxon>
        <taxon>Insecta</taxon>
        <taxon>Pterygota</taxon>
        <taxon>Neoptera</taxon>
        <taxon>Endopterygota</taxon>
        <taxon>Hymenoptera</taxon>
        <taxon>Apocrita</taxon>
        <taxon>Aculeata</taxon>
        <taxon>Apoidea</taxon>
        <taxon>Anthophila</taxon>
        <taxon>Apidae</taxon>
        <taxon>Habropoda</taxon>
    </lineage>
</organism>
<evidence type="ECO:0000313" key="2">
    <source>
        <dbReference type="Proteomes" id="UP000053825"/>
    </source>
</evidence>
<protein>
    <submittedName>
        <fullName evidence="1">Uncharacterized protein</fullName>
    </submittedName>
</protein>